<name>A0A2X3XG15_STRSA</name>
<organism evidence="1 2">
    <name type="scientific">Streptococcus sanguinis</name>
    <dbReference type="NCBI Taxonomy" id="1305"/>
    <lineage>
        <taxon>Bacteria</taxon>
        <taxon>Bacillati</taxon>
        <taxon>Bacillota</taxon>
        <taxon>Bacilli</taxon>
        <taxon>Lactobacillales</taxon>
        <taxon>Streptococcaceae</taxon>
        <taxon>Streptococcus</taxon>
    </lineage>
</organism>
<proteinExistence type="predicted"/>
<sequence length="43" mass="5317">MAGLSQVNLKRDYTLDNTKKLEKGKKYEKNNYYNYYFTFYFDT</sequence>
<dbReference type="EMBL" id="LS483346">
    <property type="protein sequence ID" value="SQF33712.1"/>
    <property type="molecule type" value="Genomic_DNA"/>
</dbReference>
<reference evidence="1 2" key="1">
    <citation type="submission" date="2018-06" db="EMBL/GenBank/DDBJ databases">
        <authorList>
            <consortium name="Pathogen Informatics"/>
            <person name="Doyle S."/>
        </authorList>
    </citation>
    <scope>NUCLEOTIDE SEQUENCE [LARGE SCALE GENOMIC DNA]</scope>
    <source>
        <strain evidence="1 2">NCTC11085</strain>
    </source>
</reference>
<protein>
    <submittedName>
        <fullName evidence="1">Uncharacterized protein</fullName>
    </submittedName>
</protein>
<evidence type="ECO:0000313" key="2">
    <source>
        <dbReference type="Proteomes" id="UP000249623"/>
    </source>
</evidence>
<gene>
    <name evidence="1" type="ORF">NCTC11085_00184</name>
</gene>
<dbReference type="AlphaFoldDB" id="A0A2X3XG15"/>
<evidence type="ECO:0000313" key="1">
    <source>
        <dbReference type="EMBL" id="SQF33712.1"/>
    </source>
</evidence>
<dbReference type="Proteomes" id="UP000249623">
    <property type="component" value="Chromosome 1"/>
</dbReference>
<accession>A0A2X3XG15</accession>